<evidence type="ECO:0000256" key="1">
    <source>
        <dbReference type="SAM" id="MobiDB-lite"/>
    </source>
</evidence>
<dbReference type="RefSeq" id="WP_378285842.1">
    <property type="nucleotide sequence ID" value="NZ_JBHSON010000049.1"/>
</dbReference>
<dbReference type="InterPro" id="IPR023214">
    <property type="entry name" value="HAD_sf"/>
</dbReference>
<evidence type="ECO:0000313" key="3">
    <source>
        <dbReference type="Proteomes" id="UP001596074"/>
    </source>
</evidence>
<feature type="region of interest" description="Disordered" evidence="1">
    <location>
        <begin position="269"/>
        <end position="295"/>
    </location>
</feature>
<sequence>MSVVVCSDLDRTIIYSNASLGLGAPDAMLPRLLCVELYQAQPLSFMTEAAARALEALADAATFVPTTTRTPEQYARVHLLDKPSAYAICANGGHILMDGVDDADWAQGVRARAAETATALAEVGEHLASISGAFVLKRRTASDLFAYAVVDRAALPQGWVEDLTGWCAERGWRTSVQGRKVYCLPEGLTKAAAAAEVARRTGAGTMLAAGDSLLDIELLEAADASIRPAHGELHDTGWTSPSTAVTTARGIEAGEEILAWLLDRTAAAAPQRSFTEPSPEKKTNTSGSEVVHPAF</sequence>
<dbReference type="GO" id="GO:0016787">
    <property type="term" value="F:hydrolase activity"/>
    <property type="evidence" value="ECO:0007669"/>
    <property type="project" value="UniProtKB-KW"/>
</dbReference>
<keyword evidence="2" id="KW-0378">Hydrolase</keyword>
<dbReference type="InterPro" id="IPR036412">
    <property type="entry name" value="HAD-like_sf"/>
</dbReference>
<name>A0ABW1A5Z7_9ACTN</name>
<comment type="caution">
    <text evidence="2">The sequence shown here is derived from an EMBL/GenBank/DDBJ whole genome shotgun (WGS) entry which is preliminary data.</text>
</comment>
<protein>
    <submittedName>
        <fullName evidence="2">HAD family hydrolase</fullName>
    </submittedName>
</protein>
<dbReference type="Gene3D" id="3.40.50.1000">
    <property type="entry name" value="HAD superfamily/HAD-like"/>
    <property type="match status" value="1"/>
</dbReference>
<organism evidence="2 3">
    <name type="scientific">Actinomadura rugatobispora</name>
    <dbReference type="NCBI Taxonomy" id="1994"/>
    <lineage>
        <taxon>Bacteria</taxon>
        <taxon>Bacillati</taxon>
        <taxon>Actinomycetota</taxon>
        <taxon>Actinomycetes</taxon>
        <taxon>Streptosporangiales</taxon>
        <taxon>Thermomonosporaceae</taxon>
        <taxon>Actinomadura</taxon>
    </lineage>
</organism>
<accession>A0ABW1A5Z7</accession>
<evidence type="ECO:0000313" key="2">
    <source>
        <dbReference type="EMBL" id="MFC5750117.1"/>
    </source>
</evidence>
<keyword evidence="3" id="KW-1185">Reference proteome</keyword>
<dbReference type="Proteomes" id="UP001596074">
    <property type="component" value="Unassembled WGS sequence"/>
</dbReference>
<proteinExistence type="predicted"/>
<dbReference type="SUPFAM" id="SSF56784">
    <property type="entry name" value="HAD-like"/>
    <property type="match status" value="1"/>
</dbReference>
<reference evidence="3" key="1">
    <citation type="journal article" date="2019" name="Int. J. Syst. Evol. Microbiol.">
        <title>The Global Catalogue of Microorganisms (GCM) 10K type strain sequencing project: providing services to taxonomists for standard genome sequencing and annotation.</title>
        <authorList>
            <consortium name="The Broad Institute Genomics Platform"/>
            <consortium name="The Broad Institute Genome Sequencing Center for Infectious Disease"/>
            <person name="Wu L."/>
            <person name="Ma J."/>
        </authorList>
    </citation>
    <scope>NUCLEOTIDE SEQUENCE [LARGE SCALE GENOMIC DNA]</scope>
    <source>
        <strain evidence="3">KCTC 42087</strain>
    </source>
</reference>
<dbReference type="EMBL" id="JBHSON010000049">
    <property type="protein sequence ID" value="MFC5750117.1"/>
    <property type="molecule type" value="Genomic_DNA"/>
</dbReference>
<gene>
    <name evidence="2" type="ORF">ACFPZN_31200</name>
</gene>